<proteinExistence type="predicted"/>
<dbReference type="Gene3D" id="1.25.40.10">
    <property type="entry name" value="Tetratricopeptide repeat domain"/>
    <property type="match status" value="1"/>
</dbReference>
<dbReference type="PATRIC" id="fig|455632.4.peg.4524"/>
<accession>B1VUN8</accession>
<dbReference type="eggNOG" id="COG0790">
    <property type="taxonomic scope" value="Bacteria"/>
</dbReference>
<name>B1VUN8_STRGG</name>
<dbReference type="RefSeq" id="WP_012380605.1">
    <property type="nucleotide sequence ID" value="NC_010572.1"/>
</dbReference>
<evidence type="ECO:0008006" key="4">
    <source>
        <dbReference type="Google" id="ProtNLM"/>
    </source>
</evidence>
<dbReference type="HOGENOM" id="CLU_026502_0_0_11"/>
<dbReference type="EMBL" id="AP009493">
    <property type="protein sequence ID" value="BAG21264.1"/>
    <property type="molecule type" value="Genomic_DNA"/>
</dbReference>
<sequence>MDSELEALADRLTPLIMSAEPHPFEAVKACLHPRPVRFQAARLDRMHAMYHGGIPGGADGARGLLLAVLGDVRRVNPAGFARLKEEAADFTRPPTSATTRKRPSPVARQNAFQAAREHTPTAVAAPAAEAASHTAHNAVSGGVLHGPVVQAGTVAGGVHTYYTHPPHSAAPPVSEWLRLDAADPIDLGVWRPRRLPGESLLPPYAARHCDHELGERVREAAASGGLVVVTGAPLSGKTRTLWAALTTNLPGTRQIFAPEHGTDLRGLPALVRGRRGESPVLWLDRLEGHLGEHGLTPAVLADLVRLRVPVLATMDDEAYDARRFGTSDRARVLDGIEPVELNRVWSDRETRCLDAPDGDARLRSAALRRGVHTVPEYLAVGPGLVEEWRRAGRLGRHPRGHLLVRAAVDLTLCGVPVGGITGTLLRGVECLYSAELAAAARTETFDEGLAWAAAPRHGVSGLLAPGEGEDTWDVFGALPADAVDRSDHPPVPLSLWSIAITETTSKDVRATMRANAHAHLADRAENEPEAAYVLASVNGLTGEPGAAEFWLRRAADAGHIESAAMLGELLIARSPAEATGYLETAAEAGLVKAQYLLGVVLADRARHWMSRAAEKGYRPAQRALPALRGAAGPPPGTVGE</sequence>
<dbReference type="SUPFAM" id="SSF81901">
    <property type="entry name" value="HCP-like"/>
    <property type="match status" value="1"/>
</dbReference>
<gene>
    <name evidence="2" type="ordered locus">SGR_4435</name>
</gene>
<dbReference type="KEGG" id="sgr:SGR_4435"/>
<feature type="region of interest" description="Disordered" evidence="1">
    <location>
        <begin position="86"/>
        <end position="121"/>
    </location>
</feature>
<organism evidence="2 3">
    <name type="scientific">Streptomyces griseus subsp. griseus (strain JCM 4626 / CBS 651.72 / NBRC 13350 / KCC S-0626 / ISP 5235)</name>
    <dbReference type="NCBI Taxonomy" id="455632"/>
    <lineage>
        <taxon>Bacteria</taxon>
        <taxon>Bacillati</taxon>
        <taxon>Actinomycetota</taxon>
        <taxon>Actinomycetes</taxon>
        <taxon>Kitasatosporales</taxon>
        <taxon>Streptomycetaceae</taxon>
        <taxon>Streptomyces</taxon>
    </lineage>
</organism>
<evidence type="ECO:0000313" key="2">
    <source>
        <dbReference type="EMBL" id="BAG21264.1"/>
    </source>
</evidence>
<dbReference type="AlphaFoldDB" id="B1VUN8"/>
<evidence type="ECO:0000256" key="1">
    <source>
        <dbReference type="SAM" id="MobiDB-lite"/>
    </source>
</evidence>
<dbReference type="InterPro" id="IPR011990">
    <property type="entry name" value="TPR-like_helical_dom_sf"/>
</dbReference>
<protein>
    <recommendedName>
        <fullName evidence="4">Sel1 repeat family protein</fullName>
    </recommendedName>
</protein>
<dbReference type="Proteomes" id="UP000001685">
    <property type="component" value="Chromosome"/>
</dbReference>
<reference evidence="3" key="1">
    <citation type="journal article" date="2008" name="J. Bacteriol.">
        <title>Genome sequence of the streptomycin-producing microorganism Streptomyces griseus IFO 13350.</title>
        <authorList>
            <person name="Ohnishi Y."/>
            <person name="Ishikawa J."/>
            <person name="Hara H."/>
            <person name="Suzuki H."/>
            <person name="Ikenoya M."/>
            <person name="Ikeda H."/>
            <person name="Yamashita A."/>
            <person name="Hattori M."/>
            <person name="Horinouchi S."/>
        </authorList>
    </citation>
    <scope>NUCLEOTIDE SEQUENCE [LARGE SCALE GENOMIC DNA]</scope>
    <source>
        <strain evidence="3">JCM 4626 / NBRC 13350</strain>
    </source>
</reference>
<evidence type="ECO:0000313" key="3">
    <source>
        <dbReference type="Proteomes" id="UP000001685"/>
    </source>
</evidence>